<organism evidence="5 6">
    <name type="scientific">Paracidovorax wautersii</name>
    <dbReference type="NCBI Taxonomy" id="1177982"/>
    <lineage>
        <taxon>Bacteria</taxon>
        <taxon>Pseudomonadati</taxon>
        <taxon>Pseudomonadota</taxon>
        <taxon>Betaproteobacteria</taxon>
        <taxon>Burkholderiales</taxon>
        <taxon>Comamonadaceae</taxon>
        <taxon>Paracidovorax</taxon>
    </lineage>
</organism>
<dbReference type="GO" id="GO:0043565">
    <property type="term" value="F:sequence-specific DNA binding"/>
    <property type="evidence" value="ECO:0007669"/>
    <property type="project" value="InterPro"/>
</dbReference>
<dbReference type="InterPro" id="IPR050204">
    <property type="entry name" value="AraC_XylS_family_regulators"/>
</dbReference>
<evidence type="ECO:0000256" key="2">
    <source>
        <dbReference type="ARBA" id="ARBA00023125"/>
    </source>
</evidence>
<accession>A0A1I1ZXW4</accession>
<dbReference type="STRING" id="1177982.SAMN04489711_101399"/>
<dbReference type="PANTHER" id="PTHR46796:SF12">
    <property type="entry name" value="HTH-TYPE DNA-BINDING TRANSCRIPTIONAL ACTIVATOR EUTR"/>
    <property type="match status" value="1"/>
</dbReference>
<dbReference type="PROSITE" id="PS01124">
    <property type="entry name" value="HTH_ARAC_FAMILY_2"/>
    <property type="match status" value="1"/>
</dbReference>
<keyword evidence="3" id="KW-0804">Transcription</keyword>
<dbReference type="SMART" id="SM00342">
    <property type="entry name" value="HTH_ARAC"/>
    <property type="match status" value="1"/>
</dbReference>
<evidence type="ECO:0000256" key="1">
    <source>
        <dbReference type="ARBA" id="ARBA00023015"/>
    </source>
</evidence>
<dbReference type="InterPro" id="IPR018060">
    <property type="entry name" value="HTH_AraC"/>
</dbReference>
<dbReference type="PANTHER" id="PTHR46796">
    <property type="entry name" value="HTH-TYPE TRANSCRIPTIONAL ACTIVATOR RHAS-RELATED"/>
    <property type="match status" value="1"/>
</dbReference>
<dbReference type="EMBL" id="FONX01000001">
    <property type="protein sequence ID" value="SFE36337.1"/>
    <property type="molecule type" value="Genomic_DNA"/>
</dbReference>
<evidence type="ECO:0000256" key="3">
    <source>
        <dbReference type="ARBA" id="ARBA00023163"/>
    </source>
</evidence>
<evidence type="ECO:0000313" key="6">
    <source>
        <dbReference type="Proteomes" id="UP000199119"/>
    </source>
</evidence>
<dbReference type="Pfam" id="PF12833">
    <property type="entry name" value="HTH_18"/>
    <property type="match status" value="1"/>
</dbReference>
<gene>
    <name evidence="5" type="ORF">SAMN04489711_101399</name>
</gene>
<keyword evidence="6" id="KW-1185">Reference proteome</keyword>
<dbReference type="SUPFAM" id="SSF46689">
    <property type="entry name" value="Homeodomain-like"/>
    <property type="match status" value="1"/>
</dbReference>
<evidence type="ECO:0000259" key="4">
    <source>
        <dbReference type="PROSITE" id="PS01124"/>
    </source>
</evidence>
<name>A0A1I1ZXW4_9BURK</name>
<dbReference type="RefSeq" id="WP_175518391.1">
    <property type="nucleotide sequence ID" value="NZ_FONX01000001.1"/>
</dbReference>
<keyword evidence="2 5" id="KW-0238">DNA-binding</keyword>
<dbReference type="InterPro" id="IPR009057">
    <property type="entry name" value="Homeodomain-like_sf"/>
</dbReference>
<dbReference type="GO" id="GO:0003700">
    <property type="term" value="F:DNA-binding transcription factor activity"/>
    <property type="evidence" value="ECO:0007669"/>
    <property type="project" value="InterPro"/>
</dbReference>
<evidence type="ECO:0000313" key="5">
    <source>
        <dbReference type="EMBL" id="SFE36337.1"/>
    </source>
</evidence>
<dbReference type="AlphaFoldDB" id="A0A1I1ZXW4"/>
<keyword evidence="1" id="KW-0805">Transcription regulation</keyword>
<dbReference type="Gene3D" id="1.10.10.60">
    <property type="entry name" value="Homeodomain-like"/>
    <property type="match status" value="1"/>
</dbReference>
<proteinExistence type="predicted"/>
<sequence>MMSAAYSRIKTIAALSNGLDMGVSGAAVGGLSVASLSTDSGFDLHATETFDAYHVCSASQGRILQFDRGEVNPIQADGAIYLLDSYAVTRSIFEERSRTVGISIATETLHAALSELIEAPVVSRVRFTLRVERDAPVFRSLFLMGQALQEGMTGAAPLATAPVASTSLRESMIQLLLHGTSHSYSEVLGQQRVPALLPRQVRRAMEYMQAHAHQPLTVREIAAAAEVSTRALQLSFQRFNQTSPLQYLRQLRLKGARRDMLDPGQPLSISAIALNWGFSHMGLFALQYRAAYGELPRETIAQRR</sequence>
<dbReference type="PROSITE" id="PS00041">
    <property type="entry name" value="HTH_ARAC_FAMILY_1"/>
    <property type="match status" value="1"/>
</dbReference>
<dbReference type="InterPro" id="IPR018062">
    <property type="entry name" value="HTH_AraC-typ_CS"/>
</dbReference>
<reference evidence="6" key="1">
    <citation type="submission" date="2016-10" db="EMBL/GenBank/DDBJ databases">
        <authorList>
            <person name="Varghese N."/>
            <person name="Submissions S."/>
        </authorList>
    </citation>
    <scope>NUCLEOTIDE SEQUENCE [LARGE SCALE GENOMIC DNA]</scope>
    <source>
        <strain evidence="6">DSM 27981</strain>
    </source>
</reference>
<feature type="domain" description="HTH araC/xylS-type" evidence="4">
    <location>
        <begin position="202"/>
        <end position="302"/>
    </location>
</feature>
<protein>
    <submittedName>
        <fullName evidence="5">AraC-type DNA-binding protein</fullName>
    </submittedName>
</protein>
<dbReference type="Proteomes" id="UP000199119">
    <property type="component" value="Unassembled WGS sequence"/>
</dbReference>